<accession>A0ABT4VRQ5</accession>
<comment type="caution">
    <text evidence="1">The sequence shown here is derived from an EMBL/GenBank/DDBJ whole genome shotgun (WGS) entry which is preliminary data.</text>
</comment>
<evidence type="ECO:0000313" key="2">
    <source>
        <dbReference type="Proteomes" id="UP001148313"/>
    </source>
</evidence>
<organism evidence="1 2">
    <name type="scientific">Hoeflea poritis</name>
    <dbReference type="NCBI Taxonomy" id="2993659"/>
    <lineage>
        <taxon>Bacteria</taxon>
        <taxon>Pseudomonadati</taxon>
        <taxon>Pseudomonadota</taxon>
        <taxon>Alphaproteobacteria</taxon>
        <taxon>Hyphomicrobiales</taxon>
        <taxon>Rhizobiaceae</taxon>
        <taxon>Hoeflea</taxon>
    </lineage>
</organism>
<sequence length="67" mass="7381">MAAQQIVNRFIFAASTQGKLKEFAPAVTLPSNGFHGSSRLCGDQANGQWQVALTRRNIRLQPVPDDR</sequence>
<name>A0ABT4VRQ5_9HYPH</name>
<dbReference type="EMBL" id="JAPJZH010000010">
    <property type="protein sequence ID" value="MDA4846885.1"/>
    <property type="molecule type" value="Genomic_DNA"/>
</dbReference>
<protein>
    <submittedName>
        <fullName evidence="1">Uncharacterized protein</fullName>
    </submittedName>
</protein>
<dbReference type="Proteomes" id="UP001148313">
    <property type="component" value="Unassembled WGS sequence"/>
</dbReference>
<keyword evidence="2" id="KW-1185">Reference proteome</keyword>
<reference evidence="1" key="1">
    <citation type="submission" date="2022-11" db="EMBL/GenBank/DDBJ databases">
        <title>Hoeflea poritis sp. nov., isolated from scleractinian coral Porites lutea.</title>
        <authorList>
            <person name="Zhang G."/>
            <person name="Wei Q."/>
            <person name="Cai L."/>
        </authorList>
    </citation>
    <scope>NUCLEOTIDE SEQUENCE</scope>
    <source>
        <strain evidence="1">E7-10</strain>
    </source>
</reference>
<evidence type="ECO:0000313" key="1">
    <source>
        <dbReference type="EMBL" id="MDA4846885.1"/>
    </source>
</evidence>
<dbReference type="RefSeq" id="WP_271090686.1">
    <property type="nucleotide sequence ID" value="NZ_JAPJZH010000010.1"/>
</dbReference>
<gene>
    <name evidence="1" type="ORF">OOZ53_16115</name>
</gene>
<proteinExistence type="predicted"/>